<protein>
    <submittedName>
        <fullName evidence="1">Uncharacterized protein</fullName>
    </submittedName>
</protein>
<name>A0A1N7IIW7_9BACI</name>
<reference evidence="2" key="1">
    <citation type="submission" date="2017-01" db="EMBL/GenBank/DDBJ databases">
        <authorList>
            <person name="Varghese N."/>
            <person name="Submissions S."/>
        </authorList>
    </citation>
    <scope>NUCLEOTIDE SEQUENCE [LARGE SCALE GENOMIC DNA]</scope>
    <source>
        <strain evidence="2">DSM 23127</strain>
    </source>
</reference>
<evidence type="ECO:0000313" key="1">
    <source>
        <dbReference type="EMBL" id="SIS37043.1"/>
    </source>
</evidence>
<dbReference type="STRING" id="570947.SAMN05421687_101201"/>
<organism evidence="1 2">
    <name type="scientific">Salimicrobium flavidum</name>
    <dbReference type="NCBI Taxonomy" id="570947"/>
    <lineage>
        <taxon>Bacteria</taxon>
        <taxon>Bacillati</taxon>
        <taxon>Bacillota</taxon>
        <taxon>Bacilli</taxon>
        <taxon>Bacillales</taxon>
        <taxon>Bacillaceae</taxon>
        <taxon>Salimicrobium</taxon>
    </lineage>
</organism>
<sequence>MNWTMISLALTLSYLGLLKPVVDFRTKGRRLRDKHEWKITGNERREIPEAYRHACGKLPPINMKVNNKR</sequence>
<keyword evidence="2" id="KW-1185">Reference proteome</keyword>
<dbReference type="Proteomes" id="UP000187608">
    <property type="component" value="Unassembled WGS sequence"/>
</dbReference>
<accession>A0A1N7IIW7</accession>
<proteinExistence type="predicted"/>
<gene>
    <name evidence="1" type="ORF">SAMN05421687_101201</name>
</gene>
<evidence type="ECO:0000313" key="2">
    <source>
        <dbReference type="Proteomes" id="UP000187608"/>
    </source>
</evidence>
<dbReference type="AlphaFoldDB" id="A0A1N7IIW7"/>
<dbReference type="EMBL" id="FTOC01000001">
    <property type="protein sequence ID" value="SIS37043.1"/>
    <property type="molecule type" value="Genomic_DNA"/>
</dbReference>